<dbReference type="InterPro" id="IPR047640">
    <property type="entry name" value="RpiR-like"/>
</dbReference>
<protein>
    <submittedName>
        <fullName evidence="6">MurR/RpiR family transcriptional regulator</fullName>
    </submittedName>
</protein>
<dbReference type="SUPFAM" id="SSF46689">
    <property type="entry name" value="Homeodomain-like"/>
    <property type="match status" value="1"/>
</dbReference>
<dbReference type="EMBL" id="JBHSCN010000005">
    <property type="protein sequence ID" value="MFC4244251.1"/>
    <property type="molecule type" value="Genomic_DNA"/>
</dbReference>
<dbReference type="InterPro" id="IPR036388">
    <property type="entry name" value="WH-like_DNA-bd_sf"/>
</dbReference>
<dbReference type="PANTHER" id="PTHR30514:SF1">
    <property type="entry name" value="HTH-TYPE TRANSCRIPTIONAL REGULATOR HEXR-RELATED"/>
    <property type="match status" value="1"/>
</dbReference>
<dbReference type="RefSeq" id="WP_390229409.1">
    <property type="nucleotide sequence ID" value="NZ_JBHSCN010000005.1"/>
</dbReference>
<keyword evidence="1" id="KW-0805">Transcription regulation</keyword>
<dbReference type="Pfam" id="PF01418">
    <property type="entry name" value="HTH_6"/>
    <property type="match status" value="1"/>
</dbReference>
<dbReference type="Gene3D" id="1.10.10.10">
    <property type="entry name" value="Winged helix-like DNA-binding domain superfamily/Winged helix DNA-binding domain"/>
    <property type="match status" value="1"/>
</dbReference>
<evidence type="ECO:0000256" key="3">
    <source>
        <dbReference type="ARBA" id="ARBA00023163"/>
    </source>
</evidence>
<name>A0ABV8Q9W6_9MICO</name>
<comment type="caution">
    <text evidence="6">The sequence shown here is derived from an EMBL/GenBank/DDBJ whole genome shotgun (WGS) entry which is preliminary data.</text>
</comment>
<keyword evidence="7" id="KW-1185">Reference proteome</keyword>
<dbReference type="InterPro" id="IPR001347">
    <property type="entry name" value="SIS_dom"/>
</dbReference>
<dbReference type="Gene3D" id="3.40.50.10490">
    <property type="entry name" value="Glucose-6-phosphate isomerase like protein, domain 1"/>
    <property type="match status" value="1"/>
</dbReference>
<dbReference type="PROSITE" id="PS51464">
    <property type="entry name" value="SIS"/>
    <property type="match status" value="1"/>
</dbReference>
<dbReference type="CDD" id="cd05013">
    <property type="entry name" value="SIS_RpiR"/>
    <property type="match status" value="1"/>
</dbReference>
<evidence type="ECO:0000313" key="7">
    <source>
        <dbReference type="Proteomes" id="UP001595900"/>
    </source>
</evidence>
<evidence type="ECO:0000256" key="1">
    <source>
        <dbReference type="ARBA" id="ARBA00023015"/>
    </source>
</evidence>
<dbReference type="InterPro" id="IPR000281">
    <property type="entry name" value="HTH_RpiR"/>
</dbReference>
<feature type="domain" description="HTH rpiR-type" evidence="4">
    <location>
        <begin position="17"/>
        <end position="93"/>
    </location>
</feature>
<keyword evidence="3" id="KW-0804">Transcription</keyword>
<evidence type="ECO:0000313" key="6">
    <source>
        <dbReference type="EMBL" id="MFC4244251.1"/>
    </source>
</evidence>
<keyword evidence="2" id="KW-0238">DNA-binding</keyword>
<dbReference type="PANTHER" id="PTHR30514">
    <property type="entry name" value="GLUCOKINASE"/>
    <property type="match status" value="1"/>
</dbReference>
<dbReference type="InterPro" id="IPR035472">
    <property type="entry name" value="RpiR-like_SIS"/>
</dbReference>
<evidence type="ECO:0000259" key="4">
    <source>
        <dbReference type="PROSITE" id="PS51071"/>
    </source>
</evidence>
<evidence type="ECO:0000259" key="5">
    <source>
        <dbReference type="PROSITE" id="PS51464"/>
    </source>
</evidence>
<feature type="domain" description="SIS" evidence="5">
    <location>
        <begin position="134"/>
        <end position="271"/>
    </location>
</feature>
<sequence length="271" mass="28340">MTRSIADAQSPELGNQGDLLELIRSRVPSLPASGRQVAETVLRDSDHVIGMSAARLAKTSETSVGSVVRFCQGLGLPGYNAFQLRLAASLGHGLRSTVEGRPAPESVAERVLWQSFDDLARSVASIDVRVLRRAADVIRSAERLLICSSGPSQPVAVTLGSSLSRAGLTVQYPSDVETQEAVARLLGPQDVCIGVSHSGTTTNTLRSVEIAAVRGAPTVAITSFANSPIAETCDVVLVAGAPADAYRSADTASRIVHHALIQALTAEVLNP</sequence>
<proteinExistence type="predicted"/>
<dbReference type="InterPro" id="IPR046348">
    <property type="entry name" value="SIS_dom_sf"/>
</dbReference>
<dbReference type="PROSITE" id="PS51071">
    <property type="entry name" value="HTH_RPIR"/>
    <property type="match status" value="1"/>
</dbReference>
<accession>A0ABV8Q9W6</accession>
<gene>
    <name evidence="6" type="ORF">ACFOYW_12780</name>
</gene>
<dbReference type="Pfam" id="PF01380">
    <property type="entry name" value="SIS"/>
    <property type="match status" value="1"/>
</dbReference>
<dbReference type="Proteomes" id="UP001595900">
    <property type="component" value="Unassembled WGS sequence"/>
</dbReference>
<dbReference type="SUPFAM" id="SSF53697">
    <property type="entry name" value="SIS domain"/>
    <property type="match status" value="1"/>
</dbReference>
<evidence type="ECO:0000256" key="2">
    <source>
        <dbReference type="ARBA" id="ARBA00023125"/>
    </source>
</evidence>
<dbReference type="InterPro" id="IPR009057">
    <property type="entry name" value="Homeodomain-like_sf"/>
</dbReference>
<reference evidence="7" key="1">
    <citation type="journal article" date="2019" name="Int. J. Syst. Evol. Microbiol.">
        <title>The Global Catalogue of Microorganisms (GCM) 10K type strain sequencing project: providing services to taxonomists for standard genome sequencing and annotation.</title>
        <authorList>
            <consortium name="The Broad Institute Genomics Platform"/>
            <consortium name="The Broad Institute Genome Sequencing Center for Infectious Disease"/>
            <person name="Wu L."/>
            <person name="Ma J."/>
        </authorList>
    </citation>
    <scope>NUCLEOTIDE SEQUENCE [LARGE SCALE GENOMIC DNA]</scope>
    <source>
        <strain evidence="7">CGMCC 1.10363</strain>
    </source>
</reference>
<organism evidence="6 7">
    <name type="scientific">Gryllotalpicola reticulitermitis</name>
    <dbReference type="NCBI Taxonomy" id="1184153"/>
    <lineage>
        <taxon>Bacteria</taxon>
        <taxon>Bacillati</taxon>
        <taxon>Actinomycetota</taxon>
        <taxon>Actinomycetes</taxon>
        <taxon>Micrococcales</taxon>
        <taxon>Microbacteriaceae</taxon>
        <taxon>Gryllotalpicola</taxon>
    </lineage>
</organism>